<comment type="caution">
    <text evidence="1">The sequence shown here is derived from an EMBL/GenBank/DDBJ whole genome shotgun (WGS) entry which is preliminary data.</text>
</comment>
<dbReference type="EMBL" id="VXRG01000106">
    <property type="protein sequence ID" value="MXY94312.1"/>
    <property type="molecule type" value="Genomic_DNA"/>
</dbReference>
<dbReference type="AlphaFoldDB" id="A0A6B0YX36"/>
<evidence type="ECO:0008006" key="2">
    <source>
        <dbReference type="Google" id="ProtNLM"/>
    </source>
</evidence>
<name>A0A6B0YX36_9CHLR</name>
<dbReference type="Gene3D" id="2.60.120.620">
    <property type="entry name" value="q2cbj1_9rhob like domain"/>
    <property type="match status" value="1"/>
</dbReference>
<gene>
    <name evidence="1" type="ORF">F4Y42_12785</name>
</gene>
<reference evidence="1" key="1">
    <citation type="submission" date="2019-09" db="EMBL/GenBank/DDBJ databases">
        <title>Characterisation of the sponge microbiome using genome-centric metagenomics.</title>
        <authorList>
            <person name="Engelberts J.P."/>
            <person name="Robbins S.J."/>
            <person name="De Goeij J.M."/>
            <person name="Aranda M."/>
            <person name="Bell S.C."/>
            <person name="Webster N.S."/>
        </authorList>
    </citation>
    <scope>NUCLEOTIDE SEQUENCE</scope>
    <source>
        <strain evidence="1">SB0664_bin_27</strain>
    </source>
</reference>
<proteinExistence type="predicted"/>
<dbReference type="SUPFAM" id="SSF51197">
    <property type="entry name" value="Clavaminate synthase-like"/>
    <property type="match status" value="1"/>
</dbReference>
<accession>A0A6B0YX36</accession>
<dbReference type="PANTHER" id="PTHR20883:SF48">
    <property type="entry name" value="ECTOINE DIOXYGENASE"/>
    <property type="match status" value="1"/>
</dbReference>
<evidence type="ECO:0000313" key="1">
    <source>
        <dbReference type="EMBL" id="MXY94312.1"/>
    </source>
</evidence>
<dbReference type="GO" id="GO:0005506">
    <property type="term" value="F:iron ion binding"/>
    <property type="evidence" value="ECO:0007669"/>
    <property type="project" value="UniProtKB-ARBA"/>
</dbReference>
<dbReference type="GO" id="GO:0016706">
    <property type="term" value="F:2-oxoglutarate-dependent dioxygenase activity"/>
    <property type="evidence" value="ECO:0007669"/>
    <property type="project" value="UniProtKB-ARBA"/>
</dbReference>
<organism evidence="1">
    <name type="scientific">Caldilineaceae bacterium SB0664_bin_27</name>
    <dbReference type="NCBI Taxonomy" id="2605260"/>
    <lineage>
        <taxon>Bacteria</taxon>
        <taxon>Bacillati</taxon>
        <taxon>Chloroflexota</taxon>
        <taxon>Caldilineae</taxon>
        <taxon>Caldilineales</taxon>
        <taxon>Caldilineaceae</taxon>
    </lineage>
</organism>
<dbReference type="Pfam" id="PF05721">
    <property type="entry name" value="PhyH"/>
    <property type="match status" value="1"/>
</dbReference>
<sequence>MTTNQLALSKDEVRLYHQQGWLGPYTLLSEEEMAGVRTRIDEEILDVGKAQGLEEKDYFHNRHLDNRCVYDLLSHPNLVERAAALLGPHLVLWRTNFQIKAPLSEQEDWDTAVPWHQDCAYYQPSPNVILSAWIAVDEATRANGCMQVLPGSHKRLYPHIEDPDAKVFSREVDPSTFDASDAVDLELKPGEFIFFNESTLHYSPPNKSETRRFGITPRLTVPFVDVGRREQIDVLMVKGEDYMGFYNVVEPPGSSSS</sequence>
<protein>
    <recommendedName>
        <fullName evidence="2">Phytanoyl-CoA dioxygenase family protein</fullName>
    </recommendedName>
</protein>
<dbReference type="InterPro" id="IPR008775">
    <property type="entry name" value="Phytyl_CoA_dOase-like"/>
</dbReference>
<dbReference type="PANTHER" id="PTHR20883">
    <property type="entry name" value="PHYTANOYL-COA DIOXYGENASE DOMAIN CONTAINING 1"/>
    <property type="match status" value="1"/>
</dbReference>